<feature type="domain" description="Tetrahydrofolate dehydrogenase/cyclohydrolase catalytic" evidence="10">
    <location>
        <begin position="4"/>
        <end position="113"/>
    </location>
</feature>
<evidence type="ECO:0000313" key="13">
    <source>
        <dbReference type="Proteomes" id="UP000783287"/>
    </source>
</evidence>
<sequence length="285" mass="30381">MQIIDGKALADSVLTEEKNRIINDSLSPRLDIILIGNNIASKVYVSKKIEAAQSIGVEVTVHEFDDLSEDALIDLIKKLNDDILVNAIIVQLPIPDFDPTNAISHISPRKDVDGLNPFSLGKLWQGSGYSLVPATALAVLSSIEHVARSNNMSLEEYLRGKNALIINRSVIIGKPVAALLLNNNATVTIAHSKTQDLNTLLKQADIVISGTGQAGFITGDKIKQDAVIIDTGFNKNDEGMWGDVDNDSVASKASWVSPVPGGIGPLGVAMLISNTVEAASIQITL</sequence>
<dbReference type="EMBL" id="JAGQLK010000110">
    <property type="protein sequence ID" value="MCA9383675.1"/>
    <property type="molecule type" value="Genomic_DNA"/>
</dbReference>
<dbReference type="Gene3D" id="3.40.50.720">
    <property type="entry name" value="NAD(P)-binding Rossmann-like Domain"/>
    <property type="match status" value="1"/>
</dbReference>
<dbReference type="SUPFAM" id="SSF53223">
    <property type="entry name" value="Aminoacid dehydrogenase-like, N-terminal domain"/>
    <property type="match status" value="1"/>
</dbReference>
<dbReference type="PRINTS" id="PR00085">
    <property type="entry name" value="THFDHDRGNASE"/>
</dbReference>
<keyword evidence="6 9" id="KW-0560">Oxidoreductase</keyword>
<dbReference type="EC" id="3.5.4.9" evidence="9"/>
<dbReference type="GO" id="GO:0009086">
    <property type="term" value="P:methionine biosynthetic process"/>
    <property type="evidence" value="ECO:0007669"/>
    <property type="project" value="UniProtKB-KW"/>
</dbReference>
<evidence type="ECO:0000256" key="8">
    <source>
        <dbReference type="ARBA" id="ARBA00023268"/>
    </source>
</evidence>
<comment type="function">
    <text evidence="9">Catalyzes the oxidation of 5,10-methylenetetrahydrofolate to 5,10-methenyltetrahydrofolate and then the hydrolysis of 5,10-methenyltetrahydrofolate to 10-formyltetrahydrofolate.</text>
</comment>
<keyword evidence="5 9" id="KW-0521">NADP</keyword>
<dbReference type="InterPro" id="IPR036291">
    <property type="entry name" value="NAD(P)-bd_dom_sf"/>
</dbReference>
<comment type="catalytic activity">
    <reaction evidence="9">
        <text>(6R)-5,10-methenyltetrahydrofolate + H2O = (6R)-10-formyltetrahydrofolate + H(+)</text>
        <dbReference type="Rhea" id="RHEA:23700"/>
        <dbReference type="ChEBI" id="CHEBI:15377"/>
        <dbReference type="ChEBI" id="CHEBI:15378"/>
        <dbReference type="ChEBI" id="CHEBI:57455"/>
        <dbReference type="ChEBI" id="CHEBI:195366"/>
        <dbReference type="EC" id="3.5.4.9"/>
    </reaction>
</comment>
<evidence type="ECO:0000256" key="3">
    <source>
        <dbReference type="ARBA" id="ARBA00022755"/>
    </source>
</evidence>
<gene>
    <name evidence="9" type="primary">folD</name>
    <name evidence="12" type="ORF">KC909_04870</name>
</gene>
<dbReference type="SUPFAM" id="SSF51735">
    <property type="entry name" value="NAD(P)-binding Rossmann-fold domains"/>
    <property type="match status" value="1"/>
</dbReference>
<dbReference type="PANTHER" id="PTHR48099">
    <property type="entry name" value="C-1-TETRAHYDROFOLATE SYNTHASE, CYTOPLASMIC-RELATED"/>
    <property type="match status" value="1"/>
</dbReference>
<evidence type="ECO:0000313" key="12">
    <source>
        <dbReference type="EMBL" id="MCA9383675.1"/>
    </source>
</evidence>
<accession>A0A955L696</accession>
<keyword evidence="2 9" id="KW-0554">One-carbon metabolism</keyword>
<evidence type="ECO:0000256" key="2">
    <source>
        <dbReference type="ARBA" id="ARBA00022563"/>
    </source>
</evidence>
<evidence type="ECO:0000256" key="1">
    <source>
        <dbReference type="ARBA" id="ARBA00004777"/>
    </source>
</evidence>
<evidence type="ECO:0000259" key="11">
    <source>
        <dbReference type="Pfam" id="PF02882"/>
    </source>
</evidence>
<keyword evidence="9" id="KW-0028">Amino-acid biosynthesis</keyword>
<keyword evidence="4 9" id="KW-0378">Hydrolase</keyword>
<dbReference type="InterPro" id="IPR020631">
    <property type="entry name" value="THF_DH/CycHdrlase_NAD-bd_dom"/>
</dbReference>
<evidence type="ECO:0000256" key="5">
    <source>
        <dbReference type="ARBA" id="ARBA00022857"/>
    </source>
</evidence>
<dbReference type="InterPro" id="IPR000672">
    <property type="entry name" value="THF_DH/CycHdrlase"/>
</dbReference>
<dbReference type="GO" id="GO:0004488">
    <property type="term" value="F:methylenetetrahydrofolate dehydrogenase (NADP+) activity"/>
    <property type="evidence" value="ECO:0007669"/>
    <property type="project" value="UniProtKB-UniRule"/>
</dbReference>
<dbReference type="HAMAP" id="MF_01576">
    <property type="entry name" value="THF_DHG_CYH"/>
    <property type="match status" value="1"/>
</dbReference>
<evidence type="ECO:0000256" key="9">
    <source>
        <dbReference type="HAMAP-Rule" id="MF_01576"/>
    </source>
</evidence>
<dbReference type="PANTHER" id="PTHR48099:SF5">
    <property type="entry name" value="C-1-TETRAHYDROFOLATE SYNTHASE, CYTOPLASMIC"/>
    <property type="match status" value="1"/>
</dbReference>
<evidence type="ECO:0000259" key="10">
    <source>
        <dbReference type="Pfam" id="PF00763"/>
    </source>
</evidence>
<dbReference type="InterPro" id="IPR020630">
    <property type="entry name" value="THF_DH/CycHdrlase_cat_dom"/>
</dbReference>
<dbReference type="GO" id="GO:0004477">
    <property type="term" value="F:methenyltetrahydrofolate cyclohydrolase activity"/>
    <property type="evidence" value="ECO:0007669"/>
    <property type="project" value="UniProtKB-UniRule"/>
</dbReference>
<keyword evidence="9" id="KW-0368">Histidine biosynthesis</keyword>
<keyword evidence="3 9" id="KW-0658">Purine biosynthesis</keyword>
<comment type="subunit">
    <text evidence="9">Homodimer.</text>
</comment>
<keyword evidence="7 9" id="KW-0486">Methionine biosynthesis</keyword>
<dbReference type="GO" id="GO:0035999">
    <property type="term" value="P:tetrahydrofolate interconversion"/>
    <property type="evidence" value="ECO:0007669"/>
    <property type="project" value="UniProtKB-UniRule"/>
</dbReference>
<keyword evidence="8 9" id="KW-0511">Multifunctional enzyme</keyword>
<dbReference type="Gene3D" id="3.40.50.10860">
    <property type="entry name" value="Leucine Dehydrogenase, chain A, domain 1"/>
    <property type="match status" value="1"/>
</dbReference>
<dbReference type="GO" id="GO:0000105">
    <property type="term" value="P:L-histidine biosynthetic process"/>
    <property type="evidence" value="ECO:0007669"/>
    <property type="project" value="UniProtKB-KW"/>
</dbReference>
<comment type="catalytic activity">
    <reaction evidence="9">
        <text>(6R)-5,10-methylene-5,6,7,8-tetrahydrofolate + NADP(+) = (6R)-5,10-methenyltetrahydrofolate + NADPH</text>
        <dbReference type="Rhea" id="RHEA:22812"/>
        <dbReference type="ChEBI" id="CHEBI:15636"/>
        <dbReference type="ChEBI" id="CHEBI:57455"/>
        <dbReference type="ChEBI" id="CHEBI:57783"/>
        <dbReference type="ChEBI" id="CHEBI:58349"/>
        <dbReference type="EC" id="1.5.1.5"/>
    </reaction>
</comment>
<name>A0A955L696_9BACT</name>
<proteinExistence type="inferred from homology"/>
<feature type="domain" description="Tetrahydrofolate dehydrogenase/cyclohydrolase NAD(P)-binding" evidence="11">
    <location>
        <begin position="157"/>
        <end position="281"/>
    </location>
</feature>
<dbReference type="AlphaFoldDB" id="A0A955L696"/>
<dbReference type="Pfam" id="PF02882">
    <property type="entry name" value="THF_DHG_CYH_C"/>
    <property type="match status" value="1"/>
</dbReference>
<reference evidence="12" key="2">
    <citation type="journal article" date="2021" name="Microbiome">
        <title>Successional dynamics and alternative stable states in a saline activated sludge microbial community over 9 years.</title>
        <authorList>
            <person name="Wang Y."/>
            <person name="Ye J."/>
            <person name="Ju F."/>
            <person name="Liu L."/>
            <person name="Boyd J.A."/>
            <person name="Deng Y."/>
            <person name="Parks D.H."/>
            <person name="Jiang X."/>
            <person name="Yin X."/>
            <person name="Woodcroft B.J."/>
            <person name="Tyson G.W."/>
            <person name="Hugenholtz P."/>
            <person name="Polz M.F."/>
            <person name="Zhang T."/>
        </authorList>
    </citation>
    <scope>NUCLEOTIDE SEQUENCE</scope>
    <source>
        <strain evidence="12">HKST-UBA14</strain>
    </source>
</reference>
<dbReference type="InterPro" id="IPR046346">
    <property type="entry name" value="Aminoacid_DH-like_N_sf"/>
</dbReference>
<organism evidence="12 13">
    <name type="scientific">Candidatus Dojkabacteria bacterium</name>
    <dbReference type="NCBI Taxonomy" id="2099670"/>
    <lineage>
        <taxon>Bacteria</taxon>
        <taxon>Candidatus Dojkabacteria</taxon>
    </lineage>
</organism>
<dbReference type="Proteomes" id="UP000783287">
    <property type="component" value="Unassembled WGS sequence"/>
</dbReference>
<comment type="pathway">
    <text evidence="1 9">One-carbon metabolism; tetrahydrofolate interconversion.</text>
</comment>
<dbReference type="EC" id="1.5.1.5" evidence="9"/>
<feature type="binding site" evidence="9">
    <location>
        <begin position="167"/>
        <end position="169"/>
    </location>
    <ligand>
        <name>NADP(+)</name>
        <dbReference type="ChEBI" id="CHEBI:58349"/>
    </ligand>
</feature>
<evidence type="ECO:0000256" key="4">
    <source>
        <dbReference type="ARBA" id="ARBA00022801"/>
    </source>
</evidence>
<dbReference type="Pfam" id="PF00763">
    <property type="entry name" value="THF_DHG_CYH"/>
    <property type="match status" value="1"/>
</dbReference>
<comment type="caution">
    <text evidence="12">The sequence shown here is derived from an EMBL/GenBank/DDBJ whole genome shotgun (WGS) entry which is preliminary data.</text>
</comment>
<reference evidence="12" key="1">
    <citation type="submission" date="2020-04" db="EMBL/GenBank/DDBJ databases">
        <authorList>
            <person name="Zhang T."/>
        </authorList>
    </citation>
    <scope>NUCLEOTIDE SEQUENCE</scope>
    <source>
        <strain evidence="12">HKST-UBA14</strain>
    </source>
</reference>
<evidence type="ECO:0000256" key="6">
    <source>
        <dbReference type="ARBA" id="ARBA00023002"/>
    </source>
</evidence>
<dbReference type="GO" id="GO:0006164">
    <property type="term" value="P:purine nucleotide biosynthetic process"/>
    <property type="evidence" value="ECO:0007669"/>
    <property type="project" value="UniProtKB-KW"/>
</dbReference>
<evidence type="ECO:0000256" key="7">
    <source>
        <dbReference type="ARBA" id="ARBA00023167"/>
    </source>
</evidence>
<comment type="caution">
    <text evidence="9">Lacks conserved residue(s) required for the propagation of feature annotation.</text>
</comment>
<dbReference type="CDD" id="cd01080">
    <property type="entry name" value="NAD_bind_m-THF_DH_Cyclohyd"/>
    <property type="match status" value="1"/>
</dbReference>
<comment type="similarity">
    <text evidence="9">Belongs to the tetrahydrofolate dehydrogenase/cyclohydrolase family.</text>
</comment>
<protein>
    <recommendedName>
        <fullName evidence="9">Bifunctional protein FolD</fullName>
    </recommendedName>
    <domain>
        <recommendedName>
            <fullName evidence="9">Methylenetetrahydrofolate dehydrogenase</fullName>
            <ecNumber evidence="9">1.5.1.5</ecNumber>
        </recommendedName>
    </domain>
    <domain>
        <recommendedName>
            <fullName evidence="9">Methenyltetrahydrofolate cyclohydrolase</fullName>
            <ecNumber evidence="9">3.5.4.9</ecNumber>
        </recommendedName>
    </domain>
</protein>
<dbReference type="GO" id="GO:0005829">
    <property type="term" value="C:cytosol"/>
    <property type="evidence" value="ECO:0007669"/>
    <property type="project" value="TreeGrafter"/>
</dbReference>